<evidence type="ECO:0000256" key="1">
    <source>
        <dbReference type="ARBA" id="ARBA00022723"/>
    </source>
</evidence>
<dbReference type="RefSeq" id="WP_218405718.1">
    <property type="nucleotide sequence ID" value="NZ_JAGSPC010000004.1"/>
</dbReference>
<accession>A0A9X1F5I4</accession>
<gene>
    <name evidence="4" type="ORF">KCG46_12190</name>
</gene>
<comment type="caution">
    <text evidence="4">The sequence shown here is derived from an EMBL/GenBank/DDBJ whole genome shotgun (WGS) entry which is preliminary data.</text>
</comment>
<dbReference type="GO" id="GO:0046872">
    <property type="term" value="F:metal ion binding"/>
    <property type="evidence" value="ECO:0007669"/>
    <property type="project" value="UniProtKB-KW"/>
</dbReference>
<evidence type="ECO:0000313" key="5">
    <source>
        <dbReference type="Proteomes" id="UP001138681"/>
    </source>
</evidence>
<evidence type="ECO:0000313" key="4">
    <source>
        <dbReference type="EMBL" id="MBV7260331.1"/>
    </source>
</evidence>
<organism evidence="4 5">
    <name type="scientific">Erythrobacter crassostreae</name>
    <dbReference type="NCBI Taxonomy" id="2828328"/>
    <lineage>
        <taxon>Bacteria</taxon>
        <taxon>Pseudomonadati</taxon>
        <taxon>Pseudomonadota</taxon>
        <taxon>Alphaproteobacteria</taxon>
        <taxon>Sphingomonadales</taxon>
        <taxon>Erythrobacteraceae</taxon>
        <taxon>Erythrobacter/Porphyrobacter group</taxon>
        <taxon>Erythrobacter</taxon>
    </lineage>
</organism>
<feature type="signal peptide" evidence="2">
    <location>
        <begin position="1"/>
        <end position="23"/>
    </location>
</feature>
<dbReference type="AlphaFoldDB" id="A0A9X1F5I4"/>
<name>A0A9X1F5I4_9SPHN</name>
<keyword evidence="1" id="KW-0479">Metal-binding</keyword>
<dbReference type="PANTHER" id="PTHR35848:SF6">
    <property type="entry name" value="CUPIN TYPE-2 DOMAIN-CONTAINING PROTEIN"/>
    <property type="match status" value="1"/>
</dbReference>
<dbReference type="PANTHER" id="PTHR35848">
    <property type="entry name" value="OXALATE-BINDING PROTEIN"/>
    <property type="match status" value="1"/>
</dbReference>
<dbReference type="InterPro" id="IPR051610">
    <property type="entry name" value="GPI/OXD"/>
</dbReference>
<sequence>MTIRAVPAVLALLGAAACAPSEAPTDDNSVVEVSGQETRVLTPETAKTTNEEWGDFAEYFEGETAGTTDLLSGTATIKAGLEIHPPHRHAEEEFLMVIAGEGEWTVGEETFAAAKGDMLYAAAWDLHGIKNTGEEPLTFVFWKWNSRGLPVPVDPEL</sequence>
<reference evidence="4" key="1">
    <citation type="submission" date="2021-04" db="EMBL/GenBank/DDBJ databases">
        <authorList>
            <person name="Pira H."/>
            <person name="Risdian C."/>
            <person name="Wink J."/>
        </authorList>
    </citation>
    <scope>NUCLEOTIDE SEQUENCE</scope>
    <source>
        <strain evidence="4">WH158</strain>
    </source>
</reference>
<feature type="chain" id="PRO_5040849706" evidence="2">
    <location>
        <begin position="24"/>
        <end position="157"/>
    </location>
</feature>
<feature type="domain" description="Cupin type-2" evidence="3">
    <location>
        <begin position="76"/>
        <end position="141"/>
    </location>
</feature>
<dbReference type="InterPro" id="IPR013096">
    <property type="entry name" value="Cupin_2"/>
</dbReference>
<evidence type="ECO:0000259" key="3">
    <source>
        <dbReference type="Pfam" id="PF07883"/>
    </source>
</evidence>
<keyword evidence="5" id="KW-1185">Reference proteome</keyword>
<keyword evidence="2" id="KW-0732">Signal</keyword>
<dbReference type="EMBL" id="JAGSPC010000004">
    <property type="protein sequence ID" value="MBV7260331.1"/>
    <property type="molecule type" value="Genomic_DNA"/>
</dbReference>
<evidence type="ECO:0000256" key="2">
    <source>
        <dbReference type="SAM" id="SignalP"/>
    </source>
</evidence>
<protein>
    <submittedName>
        <fullName evidence="4">Cupin domain-containing protein</fullName>
    </submittedName>
</protein>
<dbReference type="Proteomes" id="UP001138681">
    <property type="component" value="Unassembled WGS sequence"/>
</dbReference>
<dbReference type="PROSITE" id="PS51257">
    <property type="entry name" value="PROKAR_LIPOPROTEIN"/>
    <property type="match status" value="1"/>
</dbReference>
<dbReference type="Pfam" id="PF07883">
    <property type="entry name" value="Cupin_2"/>
    <property type="match status" value="1"/>
</dbReference>
<proteinExistence type="predicted"/>